<keyword evidence="4" id="KW-1185">Reference proteome</keyword>
<protein>
    <submittedName>
        <fullName evidence="3">Uncharacterized protein</fullName>
    </submittedName>
</protein>
<proteinExistence type="predicted"/>
<feature type="region of interest" description="Disordered" evidence="1">
    <location>
        <begin position="277"/>
        <end position="296"/>
    </location>
</feature>
<dbReference type="Proteomes" id="UP000309061">
    <property type="component" value="Chromosome"/>
</dbReference>
<feature type="transmembrane region" description="Helical" evidence="2">
    <location>
        <begin position="27"/>
        <end position="46"/>
    </location>
</feature>
<keyword evidence="2" id="KW-0812">Transmembrane</keyword>
<dbReference type="KEGG" id="mhey:H2LOC_019725"/>
<dbReference type="AlphaFoldDB" id="A0A6B8KJ64"/>
<evidence type="ECO:0000256" key="2">
    <source>
        <dbReference type="SAM" id="Phobius"/>
    </source>
</evidence>
<organism evidence="3 4">
    <name type="scientific">Methylocystis heyeri</name>
    <dbReference type="NCBI Taxonomy" id="391905"/>
    <lineage>
        <taxon>Bacteria</taxon>
        <taxon>Pseudomonadati</taxon>
        <taxon>Pseudomonadota</taxon>
        <taxon>Alphaproteobacteria</taxon>
        <taxon>Hyphomicrobiales</taxon>
        <taxon>Methylocystaceae</taxon>
        <taxon>Methylocystis</taxon>
    </lineage>
</organism>
<accession>A0A6B8KJ64</accession>
<name>A0A6B8KJ64_9HYPH</name>
<dbReference type="OrthoDB" id="8452157at2"/>
<keyword evidence="2" id="KW-1133">Transmembrane helix</keyword>
<gene>
    <name evidence="3" type="ORF">H2LOC_019725</name>
</gene>
<evidence type="ECO:0000256" key="1">
    <source>
        <dbReference type="SAM" id="MobiDB-lite"/>
    </source>
</evidence>
<keyword evidence="2" id="KW-0472">Membrane</keyword>
<dbReference type="RefSeq" id="WP_136494376.1">
    <property type="nucleotide sequence ID" value="NZ_CP046052.1"/>
</dbReference>
<reference evidence="3 4" key="1">
    <citation type="submission" date="2019-11" db="EMBL/GenBank/DDBJ databases">
        <title>The genome sequence of Methylocystis heyeri.</title>
        <authorList>
            <person name="Oshkin I.Y."/>
            <person name="Miroshnikov K."/>
            <person name="Dedysh S.N."/>
        </authorList>
    </citation>
    <scope>NUCLEOTIDE SEQUENCE [LARGE SCALE GENOMIC DNA]</scope>
    <source>
        <strain evidence="3 4">H2</strain>
    </source>
</reference>
<dbReference type="EMBL" id="CP046052">
    <property type="protein sequence ID" value="QGM47722.1"/>
    <property type="molecule type" value="Genomic_DNA"/>
</dbReference>
<sequence length="296" mass="31188">MSVSGFDQEYVTHPGAEPLYARPLGNLAAAMIGVVAFVVLGAALVLTGDHPPAVESHNDEDALRALAAAAPAAETASAAKQYSAFDLSSPEFAKDKKSFTVKQLEGGVREDNLTFGRFASGEAYMRLDIRQPSGEKRTVPDFFLDLTRHAAQAGLSVTKISQPTPLSTRFGSFEVADIRLSQPSSEGAATERACLALRLAGGKQPVEIAGLSCGVPAKPLDRRALSCILDRLDYSASGENKALDAFFLAAEQERGKGCGGAALSPGATKSSWLDAHSTMPALKNEPTPAKRAKKTR</sequence>
<evidence type="ECO:0000313" key="3">
    <source>
        <dbReference type="EMBL" id="QGM47722.1"/>
    </source>
</evidence>
<evidence type="ECO:0000313" key="4">
    <source>
        <dbReference type="Proteomes" id="UP000309061"/>
    </source>
</evidence>